<dbReference type="AlphaFoldDB" id="A0A6L2KX05"/>
<sequence length="85" mass="9741">MFKEMSRNKDLTTLKCQIKAHNQDRKDAGFLWERVEKVVGSGLQWWWSGEKWEESVAGCGGKWGMNSNSLNRGGQKTGVVFEKFT</sequence>
<dbReference type="EMBL" id="BKCJ010003114">
    <property type="protein sequence ID" value="GEU53067.1"/>
    <property type="molecule type" value="Genomic_DNA"/>
</dbReference>
<gene>
    <name evidence="1" type="ORF">Tci_025045</name>
</gene>
<name>A0A6L2KX05_TANCI</name>
<reference evidence="1" key="1">
    <citation type="journal article" date="2019" name="Sci. Rep.">
        <title>Draft genome of Tanacetum cinerariifolium, the natural source of mosquito coil.</title>
        <authorList>
            <person name="Yamashiro T."/>
            <person name="Shiraishi A."/>
            <person name="Satake H."/>
            <person name="Nakayama K."/>
        </authorList>
    </citation>
    <scope>NUCLEOTIDE SEQUENCE</scope>
</reference>
<evidence type="ECO:0000313" key="1">
    <source>
        <dbReference type="EMBL" id="GEU53067.1"/>
    </source>
</evidence>
<organism evidence="1">
    <name type="scientific">Tanacetum cinerariifolium</name>
    <name type="common">Dalmatian daisy</name>
    <name type="synonym">Chrysanthemum cinerariifolium</name>
    <dbReference type="NCBI Taxonomy" id="118510"/>
    <lineage>
        <taxon>Eukaryota</taxon>
        <taxon>Viridiplantae</taxon>
        <taxon>Streptophyta</taxon>
        <taxon>Embryophyta</taxon>
        <taxon>Tracheophyta</taxon>
        <taxon>Spermatophyta</taxon>
        <taxon>Magnoliopsida</taxon>
        <taxon>eudicotyledons</taxon>
        <taxon>Gunneridae</taxon>
        <taxon>Pentapetalae</taxon>
        <taxon>asterids</taxon>
        <taxon>campanulids</taxon>
        <taxon>Asterales</taxon>
        <taxon>Asteraceae</taxon>
        <taxon>Asteroideae</taxon>
        <taxon>Anthemideae</taxon>
        <taxon>Anthemidinae</taxon>
        <taxon>Tanacetum</taxon>
    </lineage>
</organism>
<comment type="caution">
    <text evidence="1">The sequence shown here is derived from an EMBL/GenBank/DDBJ whole genome shotgun (WGS) entry which is preliminary data.</text>
</comment>
<proteinExistence type="predicted"/>
<protein>
    <submittedName>
        <fullName evidence="1">Uncharacterized protein</fullName>
    </submittedName>
</protein>
<accession>A0A6L2KX05</accession>